<dbReference type="Gene3D" id="3.90.1580.10">
    <property type="entry name" value="paralog of FGE (formylglycine-generating enzyme)"/>
    <property type="match status" value="1"/>
</dbReference>
<dbReference type="EMBL" id="JAMXLR010000043">
    <property type="protein sequence ID" value="MCO6044847.1"/>
    <property type="molecule type" value="Genomic_DNA"/>
</dbReference>
<keyword evidence="2" id="KW-0472">Membrane</keyword>
<organism evidence="4 5">
    <name type="scientific">Aeoliella straminimaris</name>
    <dbReference type="NCBI Taxonomy" id="2954799"/>
    <lineage>
        <taxon>Bacteria</taxon>
        <taxon>Pseudomonadati</taxon>
        <taxon>Planctomycetota</taxon>
        <taxon>Planctomycetia</taxon>
        <taxon>Pirellulales</taxon>
        <taxon>Lacipirellulaceae</taxon>
        <taxon>Aeoliella</taxon>
    </lineage>
</organism>
<sequence length="440" mass="48539">MQVTLQQETLVPSWRRWVSIALPVAAVSTFLLGVLYRNVAMMAIGAVALCALWRSVGVAAAAKVHQLVSRRGAQLPSQVRAEITRRRHAEVPGSDPDSPEPPRHESPAEHRARKAMRKPTATSDLVQTMIDQGRYSLLLRHETASQLSDEELAEVLAVLDDQMSVVPAGRVLLGEYAERANWGSAPVSADCVGLVHIEGCYLDRFCVTNEQYQHFVDDCGYEQFQLWPEEALPALFEFVDRTGVPAPAGWHNGQHLEGAEQLPVVGISWYEACAYARWVGKRLPTDAEWTKAGAWPVETSPGRVSQRRYPWGDTFESRKAALWASGGRGPVPVDSFELGASLGSVYQLIGNVWEWTSSSLDATSRDATSSNDGHSMQVLHGGAFNTYFENQATCHFRSGERPLARRNNIGFRLALSFDVIADQELNDTESSEEPPAAIEE</sequence>
<comment type="caution">
    <text evidence="4">The sequence shown here is derived from an EMBL/GenBank/DDBJ whole genome shotgun (WGS) entry which is preliminary data.</text>
</comment>
<evidence type="ECO:0000259" key="3">
    <source>
        <dbReference type="Pfam" id="PF03781"/>
    </source>
</evidence>
<dbReference type="AlphaFoldDB" id="A0A9X2JGW8"/>
<keyword evidence="5" id="KW-1185">Reference proteome</keyword>
<evidence type="ECO:0000256" key="1">
    <source>
        <dbReference type="SAM" id="MobiDB-lite"/>
    </source>
</evidence>
<gene>
    <name evidence="4" type="ORF">NG895_13120</name>
</gene>
<evidence type="ECO:0000256" key="2">
    <source>
        <dbReference type="SAM" id="Phobius"/>
    </source>
</evidence>
<dbReference type="Pfam" id="PF03781">
    <property type="entry name" value="FGE-sulfatase"/>
    <property type="match status" value="1"/>
</dbReference>
<dbReference type="InterPro" id="IPR051043">
    <property type="entry name" value="Sulfatase_Mod_Factor_Kinase"/>
</dbReference>
<proteinExistence type="predicted"/>
<feature type="domain" description="Sulfatase-modifying factor enzyme-like" evidence="3">
    <location>
        <begin position="161"/>
        <end position="414"/>
    </location>
</feature>
<name>A0A9X2JGW8_9BACT</name>
<evidence type="ECO:0000313" key="4">
    <source>
        <dbReference type="EMBL" id="MCO6044847.1"/>
    </source>
</evidence>
<dbReference type="InterPro" id="IPR005532">
    <property type="entry name" value="SUMF_dom"/>
</dbReference>
<accession>A0A9X2JGW8</accession>
<feature type="transmembrane region" description="Helical" evidence="2">
    <location>
        <begin position="17"/>
        <end position="36"/>
    </location>
</feature>
<reference evidence="4" key="1">
    <citation type="submission" date="2022-06" db="EMBL/GenBank/DDBJ databases">
        <title>Aeoliella straminimaris, a novel planctomycete from sediments.</title>
        <authorList>
            <person name="Vitorino I.R."/>
            <person name="Lage O.M."/>
        </authorList>
    </citation>
    <scope>NUCLEOTIDE SEQUENCE</scope>
    <source>
        <strain evidence="4">ICT_H6.2</strain>
    </source>
</reference>
<evidence type="ECO:0000313" key="5">
    <source>
        <dbReference type="Proteomes" id="UP001155241"/>
    </source>
</evidence>
<protein>
    <submittedName>
        <fullName evidence="4">Formylglycine-generating enzyme family protein</fullName>
    </submittedName>
</protein>
<dbReference type="RefSeq" id="WP_252852961.1">
    <property type="nucleotide sequence ID" value="NZ_JAMXLR010000043.1"/>
</dbReference>
<dbReference type="Proteomes" id="UP001155241">
    <property type="component" value="Unassembled WGS sequence"/>
</dbReference>
<dbReference type="InterPro" id="IPR016187">
    <property type="entry name" value="CTDL_fold"/>
</dbReference>
<dbReference type="InterPro" id="IPR042095">
    <property type="entry name" value="SUMF_sf"/>
</dbReference>
<feature type="compositionally biased region" description="Basic and acidic residues" evidence="1">
    <location>
        <begin position="100"/>
        <end position="110"/>
    </location>
</feature>
<feature type="region of interest" description="Disordered" evidence="1">
    <location>
        <begin position="82"/>
        <end position="123"/>
    </location>
</feature>
<keyword evidence="2" id="KW-0812">Transmembrane</keyword>
<dbReference type="PANTHER" id="PTHR23150">
    <property type="entry name" value="SULFATASE MODIFYING FACTOR 1, 2"/>
    <property type="match status" value="1"/>
</dbReference>
<keyword evidence="2" id="KW-1133">Transmembrane helix</keyword>
<dbReference type="SUPFAM" id="SSF56436">
    <property type="entry name" value="C-type lectin-like"/>
    <property type="match status" value="1"/>
</dbReference>